<dbReference type="AlphaFoldDB" id="A0A0R1WA65"/>
<protein>
    <submittedName>
        <fullName evidence="1">Uncharacterized protein</fullName>
    </submittedName>
</protein>
<comment type="caution">
    <text evidence="1">The sequence shown here is derived from an EMBL/GenBank/DDBJ whole genome shotgun (WGS) entry which is preliminary data.</text>
</comment>
<gene>
    <name evidence="1" type="ORF">FD16_GL000339</name>
</gene>
<proteinExistence type="predicted"/>
<evidence type="ECO:0000313" key="1">
    <source>
        <dbReference type="EMBL" id="KRM11971.1"/>
    </source>
</evidence>
<name>A0A0R1WA65_9LACO</name>
<dbReference type="Proteomes" id="UP000051820">
    <property type="component" value="Unassembled WGS sequence"/>
</dbReference>
<dbReference type="PATRIC" id="fig|1423807.3.peg.343"/>
<organism evidence="1 2">
    <name type="scientific">Paucilactobacillus suebicus DSM 5007 = KCTC 3549</name>
    <dbReference type="NCBI Taxonomy" id="1423807"/>
    <lineage>
        <taxon>Bacteria</taxon>
        <taxon>Bacillati</taxon>
        <taxon>Bacillota</taxon>
        <taxon>Bacilli</taxon>
        <taxon>Lactobacillales</taxon>
        <taxon>Lactobacillaceae</taxon>
        <taxon>Paucilactobacillus</taxon>
    </lineage>
</organism>
<reference evidence="1 2" key="1">
    <citation type="journal article" date="2015" name="Genome Announc.">
        <title>Expanding the biotechnology potential of lactobacilli through comparative genomics of 213 strains and associated genera.</title>
        <authorList>
            <person name="Sun Z."/>
            <person name="Harris H.M."/>
            <person name="McCann A."/>
            <person name="Guo C."/>
            <person name="Argimon S."/>
            <person name="Zhang W."/>
            <person name="Yang X."/>
            <person name="Jeffery I.B."/>
            <person name="Cooney J.C."/>
            <person name="Kagawa T.F."/>
            <person name="Liu W."/>
            <person name="Song Y."/>
            <person name="Salvetti E."/>
            <person name="Wrobel A."/>
            <person name="Rasinkangas P."/>
            <person name="Parkhill J."/>
            <person name="Rea M.C."/>
            <person name="O'Sullivan O."/>
            <person name="Ritari J."/>
            <person name="Douillard F.P."/>
            <person name="Paul Ross R."/>
            <person name="Yang R."/>
            <person name="Briner A.E."/>
            <person name="Felis G.E."/>
            <person name="de Vos W.M."/>
            <person name="Barrangou R."/>
            <person name="Klaenhammer T.R."/>
            <person name="Caufield P.W."/>
            <person name="Cui Y."/>
            <person name="Zhang H."/>
            <person name="O'Toole P.W."/>
        </authorList>
    </citation>
    <scope>NUCLEOTIDE SEQUENCE [LARGE SCALE GENOMIC DNA]</scope>
    <source>
        <strain evidence="1 2">DSM 5007</strain>
    </source>
</reference>
<sequence>MMNDRETTLINIFRNSNDYVGDQLRALIYGAKNPTRVYGIVYDYFVGVTDTLRSFGLTDDLLLIEGYAHELGRYFQTTLRHYYEQEIVIVGQQKCWQKHMKYLKKTSDRYLKLLVEQPR</sequence>
<dbReference type="EMBL" id="AZGF01000012">
    <property type="protein sequence ID" value="KRM11971.1"/>
    <property type="molecule type" value="Genomic_DNA"/>
</dbReference>
<dbReference type="STRING" id="1423807.FD16_GL000339"/>
<evidence type="ECO:0000313" key="2">
    <source>
        <dbReference type="Proteomes" id="UP000051820"/>
    </source>
</evidence>
<keyword evidence="2" id="KW-1185">Reference proteome</keyword>
<accession>A0A0R1WA65</accession>
<dbReference type="RefSeq" id="WP_155804312.1">
    <property type="nucleotide sequence ID" value="NZ_AZGF01000012.1"/>
</dbReference>